<name>A0ABP1P7N6_XYLVO</name>
<accession>A0ABP1P7N6</accession>
<proteinExistence type="predicted"/>
<evidence type="ECO:0000313" key="2">
    <source>
        <dbReference type="Proteomes" id="UP001642520"/>
    </source>
</evidence>
<keyword evidence="2" id="KW-1185">Reference proteome</keyword>
<protein>
    <submittedName>
        <fullName evidence="1">Uncharacterized protein</fullName>
    </submittedName>
</protein>
<evidence type="ECO:0000313" key="1">
    <source>
        <dbReference type="EMBL" id="CAL7949270.1"/>
    </source>
</evidence>
<sequence>MAEEKEPTCVCIYLLPVLYFRILFSVGPSNVNTTACLHVNVCNDLISVIARVKSISMEKFQANRNGQQGKFTVEHFFLCQLSQFICLSLSLSPSLKHTHMRAHIHTHSLSLSIYIIKRSTMYKMYCLMPMI</sequence>
<gene>
    <name evidence="1" type="ORF">XYLVIOL_LOCUS9311</name>
</gene>
<reference evidence="1 2" key="1">
    <citation type="submission" date="2024-08" db="EMBL/GenBank/DDBJ databases">
        <authorList>
            <person name="Will J Nash"/>
            <person name="Angela Man"/>
            <person name="Seanna McTaggart"/>
            <person name="Kendall Baker"/>
            <person name="Tom Barker"/>
            <person name="Leah Catchpole"/>
            <person name="Alex Durrant"/>
            <person name="Karim Gharbi"/>
            <person name="Naomi Irish"/>
            <person name="Gemy Kaithakottil"/>
            <person name="Debby Ku"/>
            <person name="Aaliyah Providence"/>
            <person name="Felix Shaw"/>
            <person name="David Swarbreck"/>
            <person name="Chris Watkins"/>
            <person name="Ann M. McCartney"/>
            <person name="Giulio Formenti"/>
            <person name="Alice Mouton"/>
            <person name="Noel Vella"/>
            <person name="Bjorn M von Reumont"/>
            <person name="Adriana Vella"/>
            <person name="Wilfried Haerty"/>
        </authorList>
    </citation>
    <scope>NUCLEOTIDE SEQUENCE [LARGE SCALE GENOMIC DNA]</scope>
</reference>
<dbReference type="EMBL" id="CAXAJV020001299">
    <property type="protein sequence ID" value="CAL7949270.1"/>
    <property type="molecule type" value="Genomic_DNA"/>
</dbReference>
<comment type="caution">
    <text evidence="1">The sequence shown here is derived from an EMBL/GenBank/DDBJ whole genome shotgun (WGS) entry which is preliminary data.</text>
</comment>
<dbReference type="Proteomes" id="UP001642520">
    <property type="component" value="Unassembled WGS sequence"/>
</dbReference>
<organism evidence="1 2">
    <name type="scientific">Xylocopa violacea</name>
    <name type="common">Violet carpenter bee</name>
    <name type="synonym">Apis violacea</name>
    <dbReference type="NCBI Taxonomy" id="135666"/>
    <lineage>
        <taxon>Eukaryota</taxon>
        <taxon>Metazoa</taxon>
        <taxon>Ecdysozoa</taxon>
        <taxon>Arthropoda</taxon>
        <taxon>Hexapoda</taxon>
        <taxon>Insecta</taxon>
        <taxon>Pterygota</taxon>
        <taxon>Neoptera</taxon>
        <taxon>Endopterygota</taxon>
        <taxon>Hymenoptera</taxon>
        <taxon>Apocrita</taxon>
        <taxon>Aculeata</taxon>
        <taxon>Apoidea</taxon>
        <taxon>Anthophila</taxon>
        <taxon>Apidae</taxon>
        <taxon>Xylocopa</taxon>
        <taxon>Xylocopa</taxon>
    </lineage>
</organism>